<dbReference type="GO" id="GO:0000271">
    <property type="term" value="P:polysaccharide biosynthetic process"/>
    <property type="evidence" value="ECO:0007669"/>
    <property type="project" value="TreeGrafter"/>
</dbReference>
<dbReference type="Pfam" id="PF19040">
    <property type="entry name" value="SGNH"/>
    <property type="match status" value="1"/>
</dbReference>
<sequence length="111" mass="13144">MDAHPKYHENFLNLFLHYVVTRPDDMEVLHLNKKLADDEMRPVKKRFSQIKCKKCIFFDLSHVFVEGDKYLTYDKDTMFSYVDNSVHLTGPGVKRCEPVFERIAKEIMTSL</sequence>
<evidence type="ECO:0000259" key="1">
    <source>
        <dbReference type="Pfam" id="PF19040"/>
    </source>
</evidence>
<keyword evidence="2" id="KW-1185">Reference proteome</keyword>
<dbReference type="GO" id="GO:0016020">
    <property type="term" value="C:membrane"/>
    <property type="evidence" value="ECO:0007669"/>
    <property type="project" value="TreeGrafter"/>
</dbReference>
<dbReference type="STRING" id="1561998.A0A1I7UKA5"/>
<dbReference type="Proteomes" id="UP000095282">
    <property type="component" value="Unplaced"/>
</dbReference>
<name>A0A1I7UKA5_9PELO</name>
<dbReference type="PANTHER" id="PTHR23028">
    <property type="entry name" value="ACETYLTRANSFERASE"/>
    <property type="match status" value="1"/>
</dbReference>
<protein>
    <submittedName>
        <fullName evidence="3">SGNH domain-containing protein</fullName>
    </submittedName>
</protein>
<dbReference type="AlphaFoldDB" id="A0A1I7UKA5"/>
<reference evidence="3" key="1">
    <citation type="submission" date="2016-11" db="UniProtKB">
        <authorList>
            <consortium name="WormBaseParasite"/>
        </authorList>
    </citation>
    <scope>IDENTIFICATION</scope>
</reference>
<proteinExistence type="predicted"/>
<dbReference type="eggNOG" id="ENOG502S34G">
    <property type="taxonomic scope" value="Eukaryota"/>
</dbReference>
<dbReference type="InterPro" id="IPR043968">
    <property type="entry name" value="SGNH"/>
</dbReference>
<dbReference type="InterPro" id="IPR050879">
    <property type="entry name" value="Acyltransferase_3"/>
</dbReference>
<feature type="domain" description="SGNH" evidence="1">
    <location>
        <begin position="23"/>
        <end position="101"/>
    </location>
</feature>
<dbReference type="WBParaSite" id="Csp11.Scaffold630.g16813.t1">
    <property type="protein sequence ID" value="Csp11.Scaffold630.g16813.t1"/>
    <property type="gene ID" value="Csp11.Scaffold630.g16813"/>
</dbReference>
<dbReference type="PANTHER" id="PTHR23028:SF107">
    <property type="entry name" value="ACYLTRANSFERASE"/>
    <property type="match status" value="1"/>
</dbReference>
<evidence type="ECO:0000313" key="2">
    <source>
        <dbReference type="Proteomes" id="UP000095282"/>
    </source>
</evidence>
<accession>A0A1I7UKA5</accession>
<evidence type="ECO:0000313" key="3">
    <source>
        <dbReference type="WBParaSite" id="Csp11.Scaffold630.g16813.t1"/>
    </source>
</evidence>
<organism evidence="2 3">
    <name type="scientific">Caenorhabditis tropicalis</name>
    <dbReference type="NCBI Taxonomy" id="1561998"/>
    <lineage>
        <taxon>Eukaryota</taxon>
        <taxon>Metazoa</taxon>
        <taxon>Ecdysozoa</taxon>
        <taxon>Nematoda</taxon>
        <taxon>Chromadorea</taxon>
        <taxon>Rhabditida</taxon>
        <taxon>Rhabditina</taxon>
        <taxon>Rhabditomorpha</taxon>
        <taxon>Rhabditoidea</taxon>
        <taxon>Rhabditidae</taxon>
        <taxon>Peloderinae</taxon>
        <taxon>Caenorhabditis</taxon>
    </lineage>
</organism>